<feature type="region of interest" description="Disordered" evidence="2">
    <location>
        <begin position="293"/>
        <end position="315"/>
    </location>
</feature>
<dbReference type="InterPro" id="IPR003309">
    <property type="entry name" value="SCAN_dom"/>
</dbReference>
<dbReference type="PANTHER" id="PTHR45935:SF15">
    <property type="entry name" value="SCAN BOX DOMAIN-CONTAINING PROTEIN"/>
    <property type="match status" value="1"/>
</dbReference>
<feature type="region of interest" description="Disordered" evidence="2">
    <location>
        <begin position="21"/>
        <end position="47"/>
    </location>
</feature>
<dbReference type="Gene3D" id="1.10.4020.10">
    <property type="entry name" value="DNA breaking-rejoining enzymes"/>
    <property type="match status" value="1"/>
</dbReference>
<dbReference type="SMART" id="SM00431">
    <property type="entry name" value="SCAN"/>
    <property type="match status" value="1"/>
</dbReference>
<evidence type="ECO:0000259" key="3">
    <source>
        <dbReference type="PROSITE" id="PS50804"/>
    </source>
</evidence>
<evidence type="ECO:0000313" key="5">
    <source>
        <dbReference type="Proteomes" id="UP000694392"/>
    </source>
</evidence>
<dbReference type="Ensembl" id="ENSSPUT00000013504.1">
    <property type="protein sequence ID" value="ENSSPUP00000012666.1"/>
    <property type="gene ID" value="ENSSPUG00000009750.1"/>
</dbReference>
<protein>
    <recommendedName>
        <fullName evidence="3">SCAN box domain-containing protein</fullName>
    </recommendedName>
</protein>
<name>A0A8D0H0G6_SPHPU</name>
<dbReference type="Pfam" id="PF02023">
    <property type="entry name" value="SCAN"/>
    <property type="match status" value="1"/>
</dbReference>
<dbReference type="AlphaFoldDB" id="A0A8D0H0G6"/>
<dbReference type="CDD" id="cd07936">
    <property type="entry name" value="SCAN"/>
    <property type="match status" value="1"/>
</dbReference>
<proteinExistence type="predicted"/>
<dbReference type="InterPro" id="IPR050916">
    <property type="entry name" value="SCAN-C2H2_zinc_finger"/>
</dbReference>
<organism evidence="4 5">
    <name type="scientific">Sphenodon punctatus</name>
    <name type="common">Tuatara</name>
    <name type="synonym">Hatteria punctata</name>
    <dbReference type="NCBI Taxonomy" id="8508"/>
    <lineage>
        <taxon>Eukaryota</taxon>
        <taxon>Metazoa</taxon>
        <taxon>Chordata</taxon>
        <taxon>Craniata</taxon>
        <taxon>Vertebrata</taxon>
        <taxon>Euteleostomi</taxon>
        <taxon>Lepidosauria</taxon>
        <taxon>Sphenodontia</taxon>
        <taxon>Sphenodontidae</taxon>
        <taxon>Sphenodon</taxon>
    </lineage>
</organism>
<dbReference type="InterPro" id="IPR038269">
    <property type="entry name" value="SCAN_sf"/>
</dbReference>
<dbReference type="Proteomes" id="UP000694392">
    <property type="component" value="Unplaced"/>
</dbReference>
<dbReference type="FunFam" id="1.10.4020.10:FF:000001">
    <property type="entry name" value="zinc finger protein 263 isoform X1"/>
    <property type="match status" value="1"/>
</dbReference>
<dbReference type="SUPFAM" id="SSF47353">
    <property type="entry name" value="Retrovirus capsid dimerization domain-like"/>
    <property type="match status" value="1"/>
</dbReference>
<dbReference type="PROSITE" id="PS50804">
    <property type="entry name" value="SCAN_BOX"/>
    <property type="match status" value="1"/>
</dbReference>
<reference evidence="4" key="2">
    <citation type="submission" date="2025-09" db="UniProtKB">
        <authorList>
            <consortium name="Ensembl"/>
        </authorList>
    </citation>
    <scope>IDENTIFICATION</scope>
</reference>
<dbReference type="PANTHER" id="PTHR45935">
    <property type="entry name" value="PROTEIN ZBED8-RELATED"/>
    <property type="match status" value="1"/>
</dbReference>
<reference evidence="4" key="1">
    <citation type="submission" date="2025-08" db="UniProtKB">
        <authorList>
            <consortium name="Ensembl"/>
        </authorList>
    </citation>
    <scope>IDENTIFICATION</scope>
</reference>
<dbReference type="OMA" id="QWAISTQ"/>
<sequence length="315" mass="35531">MAAEQGAAAVVGLPFLAPLEQGEQPGVKMEEQEPAGPEPGEGAGNFPFIIQTGTVGELLGWAAPQAVKQEPEEGLPQSWEAQWQRVLEVGHTHLTPAGHNLQLPELTQRDDIEAYLATFERVADACQWPRGEWVTRLVPALSGEAQQAYSSLDAGDRGDYGKVKGAILRGYNISAETQRQRFRQFRYQEAEGPREVCRRLEELCCRWLKPESRTKEQILELLILEQFLTVLPQEMQSWVWEHGPETCTQAVALAENFLPKQREAERREQQVLETFKEAAESFPKTKQVVLDVGQREVKEEEEEKNGDASSPEWDR</sequence>
<evidence type="ECO:0000256" key="1">
    <source>
        <dbReference type="ARBA" id="ARBA00023242"/>
    </source>
</evidence>
<keyword evidence="1" id="KW-0539">Nucleus</keyword>
<dbReference type="GeneTree" id="ENSGT00940000154715"/>
<accession>A0A8D0H0G6</accession>
<feature type="domain" description="SCAN box" evidence="3">
    <location>
        <begin position="179"/>
        <end position="257"/>
    </location>
</feature>
<evidence type="ECO:0000256" key="2">
    <source>
        <dbReference type="SAM" id="MobiDB-lite"/>
    </source>
</evidence>
<evidence type="ECO:0000313" key="4">
    <source>
        <dbReference type="Ensembl" id="ENSSPUP00000012666.1"/>
    </source>
</evidence>
<keyword evidence="5" id="KW-1185">Reference proteome</keyword>